<protein>
    <submittedName>
        <fullName evidence="1">Uncharacterized protein</fullName>
    </submittedName>
</protein>
<proteinExistence type="predicted"/>
<evidence type="ECO:0000313" key="1">
    <source>
        <dbReference type="EMBL" id="QEA08345.1"/>
    </source>
</evidence>
<organism evidence="1">
    <name type="scientific">Iridovirus Liz-CrIV</name>
    <dbReference type="NCBI Taxonomy" id="2594309"/>
    <lineage>
        <taxon>Viruses</taxon>
        <taxon>Varidnaviria</taxon>
        <taxon>Bamfordvirae</taxon>
        <taxon>Nucleocytoviricota</taxon>
        <taxon>Megaviricetes</taxon>
        <taxon>Pimascovirales</taxon>
        <taxon>Pimascovirales incertae sedis</taxon>
        <taxon>Iridoviridae</taxon>
    </lineage>
</organism>
<accession>A0A5B8RM72</accession>
<dbReference type="EMBL" id="MN081869">
    <property type="protein sequence ID" value="QEA08345.1"/>
    <property type="molecule type" value="Genomic_DNA"/>
</dbReference>
<sequence length="247" mass="27104">MSGGYTSLESSIRTCKVNTGNADRIESDRFLGFPDKKMCPPFLGTDLTGRAICPDSFMTKSAGCNTPEDRIYIENTVSRPHYYEYINLSPRGMLNDETIEGFGFGQQESAYIREGFGTNGTSAQYGSNGNGGNGNGGNGSCGLNNYRAPVNLNGWPRAGYGIGPEDIDDLPGDLRFNATQPGPFNNMPLWAFSVVPREYGMPYSQLYGQNAEDQRLKQALWARAEIMGQDPIVPGPSRYGYRMMGDY</sequence>
<reference evidence="1" key="1">
    <citation type="journal article" date="2019" name="Viruses">
        <title>Detection and Characterization of Invertebrate Iridoviruses Found in Reptiles and Prey Insects in Europe over the Past Two Decades.</title>
        <authorList>
            <person name="Papp T."/>
            <person name="Marschang R.E."/>
        </authorList>
    </citation>
    <scope>NUCLEOTIDE SEQUENCE</scope>
    <source>
        <strain evidence="1">Liz-CrIV</strain>
    </source>
</reference>
<name>A0A5B8RM72_9VIRU</name>